<evidence type="ECO:0000256" key="3">
    <source>
        <dbReference type="ARBA" id="ARBA00022490"/>
    </source>
</evidence>
<dbReference type="PANTHER" id="PTHR34874:SF3">
    <property type="entry name" value="SULFURTRANSFERASE TUSD"/>
    <property type="match status" value="1"/>
</dbReference>
<dbReference type="SUPFAM" id="SSF75169">
    <property type="entry name" value="DsrEFH-like"/>
    <property type="match status" value="1"/>
</dbReference>
<dbReference type="GO" id="GO:0097163">
    <property type="term" value="F:sulfur carrier activity"/>
    <property type="evidence" value="ECO:0007669"/>
    <property type="project" value="TreeGrafter"/>
</dbReference>
<proteinExistence type="inferred from homology"/>
<dbReference type="InterPro" id="IPR017463">
    <property type="entry name" value="Sulphur_relay_TusD/DsrE"/>
</dbReference>
<dbReference type="RefSeq" id="WP_064608040.1">
    <property type="nucleotide sequence ID" value="NZ_LXHB01000098.1"/>
</dbReference>
<dbReference type="Pfam" id="PF02635">
    <property type="entry name" value="DsrE"/>
    <property type="match status" value="1"/>
</dbReference>
<dbReference type="eggNOG" id="COG1553">
    <property type="taxonomic scope" value="Bacteria"/>
</dbReference>
<dbReference type="Proteomes" id="UP000078228">
    <property type="component" value="Unassembled WGS sequence"/>
</dbReference>
<evidence type="ECO:0000256" key="4">
    <source>
        <dbReference type="ARBA" id="ARBA00022679"/>
    </source>
</evidence>
<dbReference type="PATRIC" id="fig|480.225.peg.1023"/>
<comment type="subcellular location">
    <subcellularLocation>
        <location evidence="1">Cytoplasm</location>
    </subcellularLocation>
</comment>
<accession>A0A198UDG1</accession>
<gene>
    <name evidence="5" type="ORF">AO384_1802</name>
</gene>
<sequence length="125" mass="13380">MILLLVTSSPHSHAGKLAVEYATKQLHLGNQISVFFYGDGAYTANRLMWQTADVPSVAKQWQALSDNHGIALPVCVSTALARGVCDAQNAARHGLIGDNLLPPFSLVGLSELAMMIDDTTSVVQF</sequence>
<dbReference type="AlphaFoldDB" id="A0A198UDG1"/>
<dbReference type="Gene3D" id="3.40.1260.10">
    <property type="entry name" value="DsrEFH-like"/>
    <property type="match status" value="1"/>
</dbReference>
<dbReference type="EMBL" id="LXHC01000028">
    <property type="protein sequence ID" value="OAU94445.1"/>
    <property type="molecule type" value="Genomic_DNA"/>
</dbReference>
<keyword evidence="3" id="KW-0963">Cytoplasm</keyword>
<dbReference type="InterPro" id="IPR027396">
    <property type="entry name" value="DsrEFH-like"/>
</dbReference>
<evidence type="ECO:0000256" key="2">
    <source>
        <dbReference type="ARBA" id="ARBA00007067"/>
    </source>
</evidence>
<dbReference type="InterPro" id="IPR003787">
    <property type="entry name" value="Sulphur_relay_DsrE/F-like"/>
</dbReference>
<evidence type="ECO:0000313" key="6">
    <source>
        <dbReference type="Proteomes" id="UP000078228"/>
    </source>
</evidence>
<keyword evidence="6" id="KW-1185">Reference proteome</keyword>
<protein>
    <submittedName>
        <fullName evidence="5">tRNA 5-methylaminomethyl-2-thiouridine synthase TusD</fullName>
    </submittedName>
</protein>
<reference evidence="5 6" key="1">
    <citation type="journal article" date="2016" name="Genome Biol. Evol.">
        <title>Comparative Genomic Analyses of the Moraxella catarrhalis Serosensitive and Seroresistant Lineages Demonstrate Their Independent Evolution.</title>
        <authorList>
            <person name="Earl J.P."/>
            <person name="de Vries S.P."/>
            <person name="Ahmed A."/>
            <person name="Powell E."/>
            <person name="Schultz M.P."/>
            <person name="Hermans P.W."/>
            <person name="Hill D.J."/>
            <person name="Zhou Z."/>
            <person name="Constantinidou C.I."/>
            <person name="Hu F.Z."/>
            <person name="Bootsma H.J."/>
            <person name="Ehrlich G.D."/>
        </authorList>
    </citation>
    <scope>NUCLEOTIDE SEQUENCE [LARGE SCALE GENOMIC DNA]</scope>
    <source>
        <strain evidence="5 6">Z7542</strain>
    </source>
</reference>
<evidence type="ECO:0000313" key="5">
    <source>
        <dbReference type="EMBL" id="OAU94445.1"/>
    </source>
</evidence>
<comment type="caution">
    <text evidence="5">The sequence shown here is derived from an EMBL/GenBank/DDBJ whole genome shotgun (WGS) entry which is preliminary data.</text>
</comment>
<organism evidence="5 6">
    <name type="scientific">Moraxella catarrhalis</name>
    <name type="common">Branhamella catarrhalis</name>
    <dbReference type="NCBI Taxonomy" id="480"/>
    <lineage>
        <taxon>Bacteria</taxon>
        <taxon>Pseudomonadati</taxon>
        <taxon>Pseudomonadota</taxon>
        <taxon>Gammaproteobacteria</taxon>
        <taxon>Moraxellales</taxon>
        <taxon>Moraxellaceae</taxon>
        <taxon>Moraxella</taxon>
    </lineage>
</organism>
<dbReference type="PANTHER" id="PTHR34874">
    <property type="entry name" value="PROTEIN YCHN"/>
    <property type="match status" value="1"/>
</dbReference>
<name>A0A198UDG1_MORCA</name>
<comment type="similarity">
    <text evidence="2">Belongs to the DsrE/TusD family.</text>
</comment>
<dbReference type="NCBIfam" id="TIGR03012">
    <property type="entry name" value="sulf_tusD_dsrE"/>
    <property type="match status" value="1"/>
</dbReference>
<evidence type="ECO:0000256" key="1">
    <source>
        <dbReference type="ARBA" id="ARBA00004496"/>
    </source>
</evidence>
<keyword evidence="4" id="KW-0808">Transferase</keyword>
<dbReference type="GO" id="GO:1990228">
    <property type="term" value="C:sulfurtransferase complex"/>
    <property type="evidence" value="ECO:0007669"/>
    <property type="project" value="TreeGrafter"/>
</dbReference>
<dbReference type="GO" id="GO:0002143">
    <property type="term" value="P:tRNA wobble position uridine thiolation"/>
    <property type="evidence" value="ECO:0007669"/>
    <property type="project" value="TreeGrafter"/>
</dbReference>
<dbReference type="GO" id="GO:0016783">
    <property type="term" value="F:sulfurtransferase activity"/>
    <property type="evidence" value="ECO:0007669"/>
    <property type="project" value="InterPro"/>
</dbReference>
<dbReference type="OrthoDB" id="9787483at2"/>